<name>A0A0E2CZE7_LEPIR</name>
<dbReference type="AlphaFoldDB" id="A0A0E2CZE7"/>
<reference evidence="1 2" key="1">
    <citation type="submission" date="2012-10" db="EMBL/GenBank/DDBJ databases">
        <authorList>
            <person name="Harkins D.M."/>
            <person name="Durkin A.S."/>
            <person name="Brinkac L.M."/>
            <person name="Haft D.H."/>
            <person name="Selengut J.D."/>
            <person name="Sanka R."/>
            <person name="DePew J."/>
            <person name="Purushe J."/>
            <person name="Chanthongthip A."/>
            <person name="Lattana O."/>
            <person name="Phetsouvanh R."/>
            <person name="Newton P.N."/>
            <person name="Vinetz J.M."/>
            <person name="Sutton G.G."/>
            <person name="Nierman W.C."/>
            <person name="Fouts D.E."/>
        </authorList>
    </citation>
    <scope>NUCLEOTIDE SEQUENCE [LARGE SCALE GENOMIC DNA]</scope>
    <source>
        <strain evidence="1 2">UI 12758</strain>
    </source>
</reference>
<dbReference type="Proteomes" id="UP000001340">
    <property type="component" value="Unassembled WGS sequence"/>
</dbReference>
<dbReference type="EMBL" id="AHNR02000076">
    <property type="protein sequence ID" value="EKR52704.1"/>
    <property type="molecule type" value="Genomic_DNA"/>
</dbReference>
<evidence type="ECO:0000313" key="1">
    <source>
        <dbReference type="EMBL" id="EKR52704.1"/>
    </source>
</evidence>
<comment type="caution">
    <text evidence="1">The sequence shown here is derived from an EMBL/GenBank/DDBJ whole genome shotgun (WGS) entry which is preliminary data.</text>
</comment>
<evidence type="ECO:0000313" key="2">
    <source>
        <dbReference type="Proteomes" id="UP000001340"/>
    </source>
</evidence>
<dbReference type="RefSeq" id="WP_000276100.1">
    <property type="nucleotide sequence ID" value="NZ_AHNR02000076.1"/>
</dbReference>
<protein>
    <submittedName>
        <fullName evidence="1">Uncharacterized protein</fullName>
    </submittedName>
</protein>
<proteinExistence type="predicted"/>
<organism evidence="1 2">
    <name type="scientific">Leptospira interrogans str. UI 12758</name>
    <dbReference type="NCBI Taxonomy" id="1049938"/>
    <lineage>
        <taxon>Bacteria</taxon>
        <taxon>Pseudomonadati</taxon>
        <taxon>Spirochaetota</taxon>
        <taxon>Spirochaetia</taxon>
        <taxon>Leptospirales</taxon>
        <taxon>Leptospiraceae</taxon>
        <taxon>Leptospira</taxon>
    </lineage>
</organism>
<dbReference type="GeneID" id="61141879"/>
<sequence>MYIYFENLGFPWRTKFSYRLPYFRKVQTTNELRKTFDTDWELEDGSWIKVQPRRKRSYRMLPTHWDDKSYSRDRNKNWKELRKTKWKNC</sequence>
<gene>
    <name evidence="1" type="ORF">LEP1GSC105_1907</name>
</gene>
<accession>A0A0E2CZE7</accession>